<evidence type="ECO:0000313" key="2">
    <source>
        <dbReference type="EMBL" id="HGS87700.1"/>
    </source>
</evidence>
<feature type="transmembrane region" description="Helical" evidence="1">
    <location>
        <begin position="204"/>
        <end position="223"/>
    </location>
</feature>
<sequence>MVNPLSIAAMLVSTLVVFALPMILGVIFLRRWGASPLAVGVGVLGFLVPQVLIRIPALQWLNQQPFYQELAAQPWFLALFLSLTAGLFEETGRWIGYRYLLKNRLEFKNALAYGVGHGGFEAIFLVGLGYLNLIIFSFMINNGTFDSLAAPQLGLAAEEIRTQLISTPSYLYLVGGLERVFAIAVQLGLSVLVFYSVKRQEARLYWLAVLLHMLVNLPAVLLVSAGVGIVWIELWVAICAAVAVWYVIRSQRQEKQHAVLAGSAEMSQNG</sequence>
<feature type="transmembrane region" description="Helical" evidence="1">
    <location>
        <begin position="36"/>
        <end position="58"/>
    </location>
</feature>
<feature type="transmembrane region" description="Helical" evidence="1">
    <location>
        <begin position="70"/>
        <end position="89"/>
    </location>
</feature>
<dbReference type="InterPro" id="IPR011397">
    <property type="entry name" value="YhfC"/>
</dbReference>
<dbReference type="PIRSF" id="PIRSF033101">
    <property type="entry name" value="UCP033101"/>
    <property type="match status" value="1"/>
</dbReference>
<protein>
    <submittedName>
        <fullName evidence="2">YhfC family intramembrane metalloprotease</fullName>
    </submittedName>
</protein>
<dbReference type="GO" id="GO:0006508">
    <property type="term" value="P:proteolysis"/>
    <property type="evidence" value="ECO:0007669"/>
    <property type="project" value="UniProtKB-KW"/>
</dbReference>
<gene>
    <name evidence="2" type="ORF">ENT17_08780</name>
</gene>
<organism evidence="2">
    <name type="scientific">Bellilinea caldifistulae</name>
    <dbReference type="NCBI Taxonomy" id="360411"/>
    <lineage>
        <taxon>Bacteria</taxon>
        <taxon>Bacillati</taxon>
        <taxon>Chloroflexota</taxon>
        <taxon>Anaerolineae</taxon>
        <taxon>Anaerolineales</taxon>
        <taxon>Anaerolineaceae</taxon>
        <taxon>Bellilinea</taxon>
    </lineage>
</organism>
<accession>A0A7C4L0B2</accession>
<keyword evidence="1" id="KW-0812">Transmembrane</keyword>
<proteinExistence type="predicted"/>
<feature type="transmembrane region" description="Helical" evidence="1">
    <location>
        <begin position="180"/>
        <end position="197"/>
    </location>
</feature>
<dbReference type="EMBL" id="DSXR01000088">
    <property type="protein sequence ID" value="HGS87700.1"/>
    <property type="molecule type" value="Genomic_DNA"/>
</dbReference>
<reference evidence="2" key="1">
    <citation type="journal article" date="2020" name="mSystems">
        <title>Genome- and Community-Level Interaction Insights into Carbon Utilization and Element Cycling Functions of Hydrothermarchaeota in Hydrothermal Sediment.</title>
        <authorList>
            <person name="Zhou Z."/>
            <person name="Liu Y."/>
            <person name="Xu W."/>
            <person name="Pan J."/>
            <person name="Luo Z.H."/>
            <person name="Li M."/>
        </authorList>
    </citation>
    <scope>NUCLEOTIDE SEQUENCE [LARGE SCALE GENOMIC DNA]</scope>
    <source>
        <strain evidence="2">SpSt-556</strain>
    </source>
</reference>
<feature type="transmembrane region" description="Helical" evidence="1">
    <location>
        <begin position="229"/>
        <end position="248"/>
    </location>
</feature>
<feature type="transmembrane region" description="Helical" evidence="1">
    <location>
        <begin position="6"/>
        <end position="29"/>
    </location>
</feature>
<dbReference type="AlphaFoldDB" id="A0A7C4L0B2"/>
<keyword evidence="2" id="KW-0645">Protease</keyword>
<dbReference type="GO" id="GO:0008237">
    <property type="term" value="F:metallopeptidase activity"/>
    <property type="evidence" value="ECO:0007669"/>
    <property type="project" value="UniProtKB-KW"/>
</dbReference>
<keyword evidence="1" id="KW-1133">Transmembrane helix</keyword>
<feature type="transmembrane region" description="Helical" evidence="1">
    <location>
        <begin position="110"/>
        <end position="140"/>
    </location>
</feature>
<comment type="caution">
    <text evidence="2">The sequence shown here is derived from an EMBL/GenBank/DDBJ whole genome shotgun (WGS) entry which is preliminary data.</text>
</comment>
<keyword evidence="2" id="KW-0482">Metalloprotease</keyword>
<keyword evidence="1" id="KW-0472">Membrane</keyword>
<keyword evidence="2" id="KW-0378">Hydrolase</keyword>
<dbReference type="Pfam" id="PF10086">
    <property type="entry name" value="YhfC"/>
    <property type="match status" value="1"/>
</dbReference>
<evidence type="ECO:0000256" key="1">
    <source>
        <dbReference type="SAM" id="Phobius"/>
    </source>
</evidence>
<name>A0A7C4L0B2_9CHLR</name>